<protein>
    <recommendedName>
        <fullName evidence="4">HNH nuclease domain-containing protein</fullName>
    </recommendedName>
</protein>
<evidence type="ECO:0000313" key="3">
    <source>
        <dbReference type="RefSeq" id="XP_033539296.1"/>
    </source>
</evidence>
<evidence type="ECO:0000313" key="2">
    <source>
        <dbReference type="Proteomes" id="UP000504638"/>
    </source>
</evidence>
<dbReference type="RefSeq" id="XP_033539296.1">
    <property type="nucleotide sequence ID" value="XM_033674786.1"/>
</dbReference>
<dbReference type="OrthoDB" id="3899222at2759"/>
<sequence>METAIFPTGTEASHNLMCLSPNAHAYWGRAYFALKLIRLSDDKKRLDVQFSWLPPRNYTPQVDVLQRPSLPADLDQGPNLVKLFHYETEEKICSGDKNSLETDDPVARPLPDLGILEMQWLLHHVAAMSGAAEPRDDFGGDDDGDIPIALRMGGIRIRRTNWMQNRQRFRICSWKAFHRQCRFQVHRRRPCSILLHHAQKMNSPSILLQLVKEKAMSIQSD</sequence>
<reference evidence="3" key="2">
    <citation type="submission" date="2020-04" db="EMBL/GenBank/DDBJ databases">
        <authorList>
            <consortium name="NCBI Genome Project"/>
        </authorList>
    </citation>
    <scope>NUCLEOTIDE SEQUENCE</scope>
    <source>
        <strain evidence="3">CBS 781.70</strain>
    </source>
</reference>
<organism evidence="1">
    <name type="scientific">Eremomyces bilateralis CBS 781.70</name>
    <dbReference type="NCBI Taxonomy" id="1392243"/>
    <lineage>
        <taxon>Eukaryota</taxon>
        <taxon>Fungi</taxon>
        <taxon>Dikarya</taxon>
        <taxon>Ascomycota</taxon>
        <taxon>Pezizomycotina</taxon>
        <taxon>Dothideomycetes</taxon>
        <taxon>Dothideomycetes incertae sedis</taxon>
        <taxon>Eremomycetales</taxon>
        <taxon>Eremomycetaceae</taxon>
        <taxon>Eremomyces</taxon>
    </lineage>
</organism>
<dbReference type="AlphaFoldDB" id="A0A6G1GHU4"/>
<reference evidence="1 3" key="1">
    <citation type="submission" date="2020-01" db="EMBL/GenBank/DDBJ databases">
        <authorList>
            <consortium name="DOE Joint Genome Institute"/>
            <person name="Haridas S."/>
            <person name="Albert R."/>
            <person name="Binder M."/>
            <person name="Bloem J."/>
            <person name="Labutti K."/>
            <person name="Salamov A."/>
            <person name="Andreopoulos B."/>
            <person name="Baker S.E."/>
            <person name="Barry K."/>
            <person name="Bills G."/>
            <person name="Bluhm B.H."/>
            <person name="Cannon C."/>
            <person name="Castanera R."/>
            <person name="Culley D.E."/>
            <person name="Daum C."/>
            <person name="Ezra D."/>
            <person name="Gonzalez J.B."/>
            <person name="Henrissat B."/>
            <person name="Kuo A."/>
            <person name="Liang C."/>
            <person name="Lipzen A."/>
            <person name="Lutzoni F."/>
            <person name="Magnuson J."/>
            <person name="Mondo S."/>
            <person name="Nolan M."/>
            <person name="Ohm R."/>
            <person name="Pangilinan J."/>
            <person name="Park H.-J."/>
            <person name="Ramirez L."/>
            <person name="Alfaro M."/>
            <person name="Sun H."/>
            <person name="Tritt A."/>
            <person name="Yoshinaga Y."/>
            <person name="Zwiers L.-H."/>
            <person name="Turgeon B.G."/>
            <person name="Goodwin S.B."/>
            <person name="Spatafora J.W."/>
            <person name="Crous P.W."/>
            <person name="Grigoriev I.V."/>
        </authorList>
    </citation>
    <scope>NUCLEOTIDE SEQUENCE</scope>
    <source>
        <strain evidence="1 3">CBS 781.70</strain>
    </source>
</reference>
<dbReference type="EMBL" id="ML975149">
    <property type="protein sequence ID" value="KAF1817665.1"/>
    <property type="molecule type" value="Genomic_DNA"/>
</dbReference>
<dbReference type="GeneID" id="54415356"/>
<keyword evidence="2" id="KW-1185">Reference proteome</keyword>
<gene>
    <name evidence="1 3" type="ORF">P152DRAFT_26074</name>
</gene>
<name>A0A6G1GHU4_9PEZI</name>
<proteinExistence type="predicted"/>
<accession>A0A6G1GHU4</accession>
<evidence type="ECO:0000313" key="1">
    <source>
        <dbReference type="EMBL" id="KAF1817665.1"/>
    </source>
</evidence>
<dbReference type="Proteomes" id="UP000504638">
    <property type="component" value="Unplaced"/>
</dbReference>
<evidence type="ECO:0008006" key="4">
    <source>
        <dbReference type="Google" id="ProtNLM"/>
    </source>
</evidence>
<reference evidence="3" key="3">
    <citation type="submission" date="2025-04" db="UniProtKB">
        <authorList>
            <consortium name="RefSeq"/>
        </authorList>
    </citation>
    <scope>IDENTIFICATION</scope>
    <source>
        <strain evidence="3">CBS 781.70</strain>
    </source>
</reference>